<dbReference type="GeneID" id="39598988"/>
<evidence type="ECO:0000256" key="1">
    <source>
        <dbReference type="SAM" id="Phobius"/>
    </source>
</evidence>
<dbReference type="RefSeq" id="XP_028489999.1">
    <property type="nucleotide sequence ID" value="XM_028629711.1"/>
</dbReference>
<keyword evidence="1" id="KW-1133">Transmembrane helix</keyword>
<dbReference type="Proteomes" id="UP000283841">
    <property type="component" value="Unassembled WGS sequence"/>
</dbReference>
<protein>
    <submittedName>
        <fullName evidence="2">Uncharacterized protein</fullName>
    </submittedName>
</protein>
<dbReference type="VEuPathDB" id="FungiDB:C8Q69DRAFT_454603"/>
<evidence type="ECO:0000313" key="3">
    <source>
        <dbReference type="Proteomes" id="UP000283841"/>
    </source>
</evidence>
<reference evidence="2 3" key="1">
    <citation type="journal article" date="2018" name="Front. Microbiol.">
        <title>Genomic and genetic insights into a cosmopolitan fungus, Paecilomyces variotii (Eurotiales).</title>
        <authorList>
            <person name="Urquhart A.S."/>
            <person name="Mondo S.J."/>
            <person name="Makela M.R."/>
            <person name="Hane J.K."/>
            <person name="Wiebenga A."/>
            <person name="He G."/>
            <person name="Mihaltcheva S."/>
            <person name="Pangilinan J."/>
            <person name="Lipzen A."/>
            <person name="Barry K."/>
            <person name="de Vries R.P."/>
            <person name="Grigoriev I.V."/>
            <person name="Idnurm A."/>
        </authorList>
    </citation>
    <scope>NUCLEOTIDE SEQUENCE [LARGE SCALE GENOMIC DNA]</scope>
    <source>
        <strain evidence="2 3">CBS 101075</strain>
    </source>
</reference>
<gene>
    <name evidence="2" type="ORF">C8Q69DRAFT_454603</name>
</gene>
<dbReference type="EMBL" id="RCNU01000001">
    <property type="protein sequence ID" value="RWR00355.1"/>
    <property type="molecule type" value="Genomic_DNA"/>
</dbReference>
<keyword evidence="1" id="KW-0472">Membrane</keyword>
<organism evidence="2 3">
    <name type="scientific">Byssochlamys spectabilis</name>
    <name type="common">Paecilomyces variotii</name>
    <dbReference type="NCBI Taxonomy" id="264951"/>
    <lineage>
        <taxon>Eukaryota</taxon>
        <taxon>Fungi</taxon>
        <taxon>Dikarya</taxon>
        <taxon>Ascomycota</taxon>
        <taxon>Pezizomycotina</taxon>
        <taxon>Eurotiomycetes</taxon>
        <taxon>Eurotiomycetidae</taxon>
        <taxon>Eurotiales</taxon>
        <taxon>Thermoascaceae</taxon>
        <taxon>Paecilomyces</taxon>
    </lineage>
</organism>
<evidence type="ECO:0000313" key="2">
    <source>
        <dbReference type="EMBL" id="RWR00355.1"/>
    </source>
</evidence>
<name>A0A443I8F3_BYSSP</name>
<feature type="transmembrane region" description="Helical" evidence="1">
    <location>
        <begin position="6"/>
        <end position="29"/>
    </location>
</feature>
<keyword evidence="1" id="KW-0812">Transmembrane</keyword>
<proteinExistence type="predicted"/>
<accession>A0A443I8F3</accession>
<comment type="caution">
    <text evidence="2">The sequence shown here is derived from an EMBL/GenBank/DDBJ whole genome shotgun (WGS) entry which is preliminary data.</text>
</comment>
<sequence>MAWSVAVVIALVSLIVTAPSSLLVVWAYYRRDQQESHRAEPMSNYTITAEYNPRRTAQLGIYNEEMLLETGPHRRSTRMKFDGLRCP</sequence>
<dbReference type="AlphaFoldDB" id="A0A443I8F3"/>
<keyword evidence="3" id="KW-1185">Reference proteome</keyword>